<dbReference type="AlphaFoldDB" id="A0A9P6GB98"/>
<keyword evidence="3" id="KW-0472">Membrane</keyword>
<keyword evidence="3" id="KW-1133">Transmembrane helix</keyword>
<dbReference type="GO" id="GO:0043386">
    <property type="term" value="P:mycotoxin biosynthetic process"/>
    <property type="evidence" value="ECO:0007669"/>
    <property type="project" value="InterPro"/>
</dbReference>
<evidence type="ECO:0000256" key="2">
    <source>
        <dbReference type="SAM" id="MobiDB-lite"/>
    </source>
</evidence>
<dbReference type="OrthoDB" id="3687641at2759"/>
<name>A0A9P6GB98_9PLEO</name>
<comment type="caution">
    <text evidence="4">The sequence shown here is derived from an EMBL/GenBank/DDBJ whole genome shotgun (WGS) entry which is preliminary data.</text>
</comment>
<keyword evidence="5" id="KW-1185">Reference proteome</keyword>
<evidence type="ECO:0000313" key="5">
    <source>
        <dbReference type="Proteomes" id="UP000756921"/>
    </source>
</evidence>
<sequence length="298" mass="34341">MFFHPLNVPVEPSPPSGAEDTDSLLPPSRPDAHSKEHRRKRFKRDLRVCLKACVVTSCVWLLVLVALLNSWKKSLLLEVKDDACLQHISKYSPLVKEVEPKWHVVRFNGTFLHENVYRQGAGPEVDAAWEGLGVDYRPIVIPLEEAEKTGLRHDQVRVEDVQGGGFVANVEGLHHLHCLNILRKSLHWNYDYYLAENKPPFSNSEGIVRIHVTHCLDILRQQLMCVPDIGVLGQVWYKLDSMSQPMPFVDFNTEHRCRDFEGMRAWAERHQLPDERDVDLEQLYRMPEPGAKIYSEIP</sequence>
<evidence type="ECO:0000256" key="1">
    <source>
        <dbReference type="ARBA" id="ARBA00035112"/>
    </source>
</evidence>
<feature type="region of interest" description="Disordered" evidence="2">
    <location>
        <begin position="1"/>
        <end position="37"/>
    </location>
</feature>
<gene>
    <name evidence="4" type="ORF">PMIN01_09882</name>
</gene>
<protein>
    <submittedName>
        <fullName evidence="4">Tat pathway signal sequence</fullName>
    </submittedName>
</protein>
<dbReference type="Pfam" id="PF11807">
    <property type="entry name" value="UstYa"/>
    <property type="match status" value="1"/>
</dbReference>
<comment type="similarity">
    <text evidence="1">Belongs to the ustYa family.</text>
</comment>
<feature type="transmembrane region" description="Helical" evidence="3">
    <location>
        <begin position="48"/>
        <end position="71"/>
    </location>
</feature>
<evidence type="ECO:0000313" key="4">
    <source>
        <dbReference type="EMBL" id="KAF9731953.1"/>
    </source>
</evidence>
<dbReference type="Proteomes" id="UP000756921">
    <property type="component" value="Unassembled WGS sequence"/>
</dbReference>
<proteinExistence type="inferred from homology"/>
<dbReference type="EMBL" id="WJXW01000011">
    <property type="protein sequence ID" value="KAF9731953.1"/>
    <property type="molecule type" value="Genomic_DNA"/>
</dbReference>
<dbReference type="InterPro" id="IPR021765">
    <property type="entry name" value="UstYa-like"/>
</dbReference>
<keyword evidence="3" id="KW-0812">Transmembrane</keyword>
<evidence type="ECO:0000256" key="3">
    <source>
        <dbReference type="SAM" id="Phobius"/>
    </source>
</evidence>
<reference evidence="4" key="1">
    <citation type="journal article" date="2020" name="Mol. Plant Microbe Interact.">
        <title>Genome Sequence of the Biocontrol Agent Coniothyrium minitans strain Conio (IMI 134523).</title>
        <authorList>
            <person name="Patel D."/>
            <person name="Shittu T.A."/>
            <person name="Baroncelli R."/>
            <person name="Muthumeenakshi S."/>
            <person name="Osborne T.H."/>
            <person name="Janganan T.K."/>
            <person name="Sreenivasaprasad S."/>
        </authorList>
    </citation>
    <scope>NUCLEOTIDE SEQUENCE</scope>
    <source>
        <strain evidence="4">Conio</strain>
    </source>
</reference>
<dbReference type="PANTHER" id="PTHR33365:SF13">
    <property type="entry name" value="TAT PATHWAY SIGNAL SEQUENCE"/>
    <property type="match status" value="1"/>
</dbReference>
<accession>A0A9P6GB98</accession>
<dbReference type="PANTHER" id="PTHR33365">
    <property type="entry name" value="YALI0B05434P"/>
    <property type="match status" value="1"/>
</dbReference>
<organism evidence="4 5">
    <name type="scientific">Paraphaeosphaeria minitans</name>
    <dbReference type="NCBI Taxonomy" id="565426"/>
    <lineage>
        <taxon>Eukaryota</taxon>
        <taxon>Fungi</taxon>
        <taxon>Dikarya</taxon>
        <taxon>Ascomycota</taxon>
        <taxon>Pezizomycotina</taxon>
        <taxon>Dothideomycetes</taxon>
        <taxon>Pleosporomycetidae</taxon>
        <taxon>Pleosporales</taxon>
        <taxon>Massarineae</taxon>
        <taxon>Didymosphaeriaceae</taxon>
        <taxon>Paraphaeosphaeria</taxon>
    </lineage>
</organism>